<sequence length="331" mass="35935">LWPAQQPSLSPVSLPRVRCKKPTQDAGCSLVRIPSPHLLGHQAKPQLEPTAPSLPVEPAAPLSRAPRPAHARACCRRCAPRAPKHGSRKSTATRSGSPSRGTLTSILFNPQLLLPPCAPPLEGPEGEGPREKKQIEEAGIGAEEKEDASVPFVPRREATGARRRPHCKKATATRREGERRTRARSRTSPSRGEDPTATTFAVDTALPFTVSAPSSPPRDRLLDPKQPSLCVLGTQSPMPPKAEAKSPKAKAHGYGRRRRIEGEGPGPKAKDQCGMRRPKAMGEGPGPEAKVQIQRRRSKTRDEGPRLKTKVLIRGRRLLRAKPRSGVIDEL</sequence>
<feature type="region of interest" description="Disordered" evidence="1">
    <location>
        <begin position="80"/>
        <end position="309"/>
    </location>
</feature>
<feature type="compositionally biased region" description="Basic and acidic residues" evidence="1">
    <location>
        <begin position="127"/>
        <end position="136"/>
    </location>
</feature>
<protein>
    <submittedName>
        <fullName evidence="2">Uncharacterized protein</fullName>
    </submittedName>
</protein>
<evidence type="ECO:0000313" key="3">
    <source>
        <dbReference type="Proteomes" id="UP001341281"/>
    </source>
</evidence>
<organism evidence="2 3">
    <name type="scientific">Paspalum notatum var. saurae</name>
    <dbReference type="NCBI Taxonomy" id="547442"/>
    <lineage>
        <taxon>Eukaryota</taxon>
        <taxon>Viridiplantae</taxon>
        <taxon>Streptophyta</taxon>
        <taxon>Embryophyta</taxon>
        <taxon>Tracheophyta</taxon>
        <taxon>Spermatophyta</taxon>
        <taxon>Magnoliopsida</taxon>
        <taxon>Liliopsida</taxon>
        <taxon>Poales</taxon>
        <taxon>Poaceae</taxon>
        <taxon>PACMAD clade</taxon>
        <taxon>Panicoideae</taxon>
        <taxon>Andropogonodae</taxon>
        <taxon>Paspaleae</taxon>
        <taxon>Paspalinae</taxon>
        <taxon>Paspalum</taxon>
    </lineage>
</organism>
<feature type="compositionally biased region" description="Basic residues" evidence="1">
    <location>
        <begin position="161"/>
        <end position="172"/>
    </location>
</feature>
<gene>
    <name evidence="2" type="ORF">U9M48_026772</name>
</gene>
<feature type="region of interest" description="Disordered" evidence="1">
    <location>
        <begin position="37"/>
        <end position="68"/>
    </location>
</feature>
<accession>A0AAQ3WZA8</accession>
<dbReference type="Proteomes" id="UP001341281">
    <property type="component" value="Chromosome 06"/>
</dbReference>
<feature type="compositionally biased region" description="Basic residues" evidence="1">
    <location>
        <begin position="247"/>
        <end position="259"/>
    </location>
</feature>
<reference evidence="2 3" key="1">
    <citation type="submission" date="2024-02" db="EMBL/GenBank/DDBJ databases">
        <title>High-quality chromosome-scale genome assembly of Pensacola bahiagrass (Paspalum notatum Flugge var. saurae).</title>
        <authorList>
            <person name="Vega J.M."/>
            <person name="Podio M."/>
            <person name="Orjuela J."/>
            <person name="Siena L.A."/>
            <person name="Pessino S.C."/>
            <person name="Combes M.C."/>
            <person name="Mariac C."/>
            <person name="Albertini E."/>
            <person name="Pupilli F."/>
            <person name="Ortiz J.P.A."/>
            <person name="Leblanc O."/>
        </authorList>
    </citation>
    <scope>NUCLEOTIDE SEQUENCE [LARGE SCALE GENOMIC DNA]</scope>
    <source>
        <strain evidence="2">R1</strain>
        <tissue evidence="2">Leaf</tissue>
    </source>
</reference>
<feature type="non-terminal residue" evidence="2">
    <location>
        <position position="1"/>
    </location>
</feature>
<evidence type="ECO:0000313" key="2">
    <source>
        <dbReference type="EMBL" id="WVZ79161.1"/>
    </source>
</evidence>
<proteinExistence type="predicted"/>
<feature type="compositionally biased region" description="Polar residues" evidence="1">
    <location>
        <begin position="89"/>
        <end position="108"/>
    </location>
</feature>
<keyword evidence="3" id="KW-1185">Reference proteome</keyword>
<dbReference type="EMBL" id="CP144750">
    <property type="protein sequence ID" value="WVZ79161.1"/>
    <property type="molecule type" value="Genomic_DNA"/>
</dbReference>
<evidence type="ECO:0000256" key="1">
    <source>
        <dbReference type="SAM" id="MobiDB-lite"/>
    </source>
</evidence>
<name>A0AAQ3WZA8_PASNO</name>
<dbReference type="AlphaFoldDB" id="A0AAQ3WZA8"/>